<comment type="similarity">
    <text evidence="1">Belongs to the ABC transporter superfamily.</text>
</comment>
<name>A0ABX5SKW3_9LACO</name>
<keyword evidence="4" id="KW-0547">Nucleotide-binding</keyword>
<sequence>MQIKNYSLRYPDRVLAENFDAEFSNQVINVITGANGAGKTTLLDFIAGVGPKAAKGDKVNVPMQAEIAYQLQHIHFFTTLSVAQTITMYRQLGNPTIETQNPTFQMIKEQVLDKIWHVEMGKLSGGERQMVLTYGQCLLEKKLYIFDEPTSGVDVDNTKIILKMIASLVQKRQKLVIMTSHNLEQLADLPVRLIKLG</sequence>
<evidence type="ECO:0000313" key="4">
    <source>
        <dbReference type="EMBL" id="QBR46820.1"/>
    </source>
</evidence>
<evidence type="ECO:0000259" key="3">
    <source>
        <dbReference type="Pfam" id="PF00005"/>
    </source>
</evidence>
<organism evidence="4 5">
    <name type="scientific">Leuconostoc kimchii</name>
    <dbReference type="NCBI Taxonomy" id="136609"/>
    <lineage>
        <taxon>Bacteria</taxon>
        <taxon>Bacillati</taxon>
        <taxon>Bacillota</taxon>
        <taxon>Bacilli</taxon>
        <taxon>Lactobacillales</taxon>
        <taxon>Lactobacillaceae</taxon>
        <taxon>Leuconostoc</taxon>
    </lineage>
</organism>
<dbReference type="GO" id="GO:0005524">
    <property type="term" value="F:ATP binding"/>
    <property type="evidence" value="ECO:0007669"/>
    <property type="project" value="UniProtKB-KW"/>
</dbReference>
<reference evidence="4 5" key="1">
    <citation type="submission" date="2019-03" db="EMBL/GenBank/DDBJ databases">
        <title>Complete Genome Sequence of Leuconostoc kimchii strain NKJ218 Isolated from Homemade Kimchi.</title>
        <authorList>
            <person name="Jung J.Y."/>
            <person name="Jin H.M."/>
            <person name="Jung J.-W."/>
            <person name="Lee S.-Y."/>
            <person name="Ryu B.-G."/>
            <person name="Han S.-S."/>
            <person name="Kang H.K."/>
            <person name="Choi H.W."/>
            <person name="Chung E.J."/>
            <person name="Choi K.-M."/>
        </authorList>
    </citation>
    <scope>NUCLEOTIDE SEQUENCE [LARGE SCALE GENOMIC DNA]</scope>
    <source>
        <strain evidence="4 5">NKJ218</strain>
    </source>
</reference>
<accession>A0ABX5SKW3</accession>
<dbReference type="InterPro" id="IPR027417">
    <property type="entry name" value="P-loop_NTPase"/>
</dbReference>
<dbReference type="PANTHER" id="PTHR42734">
    <property type="entry name" value="METAL TRANSPORT SYSTEM ATP-BINDING PROTEIN TM_0124-RELATED"/>
    <property type="match status" value="1"/>
</dbReference>
<dbReference type="InterPro" id="IPR003439">
    <property type="entry name" value="ABC_transporter-like_ATP-bd"/>
</dbReference>
<gene>
    <name evidence="4" type="ORF">EW139_01230</name>
</gene>
<dbReference type="Pfam" id="PF00005">
    <property type="entry name" value="ABC_tran"/>
    <property type="match status" value="1"/>
</dbReference>
<evidence type="ECO:0000313" key="5">
    <source>
        <dbReference type="Proteomes" id="UP000295756"/>
    </source>
</evidence>
<keyword evidence="2" id="KW-0813">Transport</keyword>
<dbReference type="Gene3D" id="3.40.50.300">
    <property type="entry name" value="P-loop containing nucleotide triphosphate hydrolases"/>
    <property type="match status" value="1"/>
</dbReference>
<dbReference type="CDD" id="cd00267">
    <property type="entry name" value="ABC_ATPase"/>
    <property type="match status" value="1"/>
</dbReference>
<dbReference type="RefSeq" id="WP_013102902.1">
    <property type="nucleotide sequence ID" value="NZ_CP037939.1"/>
</dbReference>
<keyword evidence="4" id="KW-0067">ATP-binding</keyword>
<dbReference type="PANTHER" id="PTHR42734:SF17">
    <property type="entry name" value="METAL TRANSPORT SYSTEM ATP-BINDING PROTEIN TM_0124-RELATED"/>
    <property type="match status" value="1"/>
</dbReference>
<evidence type="ECO:0000256" key="2">
    <source>
        <dbReference type="ARBA" id="ARBA00022448"/>
    </source>
</evidence>
<dbReference type="Proteomes" id="UP000295756">
    <property type="component" value="Chromosome"/>
</dbReference>
<keyword evidence="5" id="KW-1185">Reference proteome</keyword>
<evidence type="ECO:0000256" key="1">
    <source>
        <dbReference type="ARBA" id="ARBA00005417"/>
    </source>
</evidence>
<proteinExistence type="inferred from homology"/>
<dbReference type="InterPro" id="IPR050153">
    <property type="entry name" value="Metal_Ion_Import_ABC"/>
</dbReference>
<dbReference type="SUPFAM" id="SSF52540">
    <property type="entry name" value="P-loop containing nucleoside triphosphate hydrolases"/>
    <property type="match status" value="1"/>
</dbReference>
<feature type="domain" description="ABC transporter" evidence="3">
    <location>
        <begin position="19"/>
        <end position="151"/>
    </location>
</feature>
<dbReference type="EMBL" id="CP037939">
    <property type="protein sequence ID" value="QBR46820.1"/>
    <property type="molecule type" value="Genomic_DNA"/>
</dbReference>
<protein>
    <submittedName>
        <fullName evidence="4">ATP-binding cassette domain-containing protein</fullName>
    </submittedName>
</protein>